<evidence type="ECO:0000256" key="1">
    <source>
        <dbReference type="ARBA" id="ARBA00004496"/>
    </source>
</evidence>
<feature type="compositionally biased region" description="Basic and acidic residues" evidence="9">
    <location>
        <begin position="28"/>
        <end position="52"/>
    </location>
</feature>
<accession>X6NKS3</accession>
<comment type="similarity">
    <text evidence="2">Belongs to the TRAFAC class translation factor GTPase superfamily. Classic translation factor GTPase family. EF-Tu/EF-1A subfamily.</text>
</comment>
<evidence type="ECO:0000256" key="2">
    <source>
        <dbReference type="ARBA" id="ARBA00007249"/>
    </source>
</evidence>
<dbReference type="InterPro" id="IPR027417">
    <property type="entry name" value="P-loop_NTPase"/>
</dbReference>
<keyword evidence="6" id="KW-0648">Protein biosynthesis</keyword>
<keyword evidence="5" id="KW-0378">Hydrolase</keyword>
<evidence type="ECO:0000313" key="12">
    <source>
        <dbReference type="Proteomes" id="UP000023152"/>
    </source>
</evidence>
<dbReference type="InterPro" id="IPR009001">
    <property type="entry name" value="Transl_elong_EF1A/Init_IF2_C"/>
</dbReference>
<dbReference type="AlphaFoldDB" id="X6NKS3"/>
<dbReference type="SUPFAM" id="SSF52540">
    <property type="entry name" value="P-loop containing nucleoside triphosphate hydrolases"/>
    <property type="match status" value="1"/>
</dbReference>
<comment type="caution">
    <text evidence="11">The sequence shown here is derived from an EMBL/GenBank/DDBJ whole genome shotgun (WGS) entry which is preliminary data.</text>
</comment>
<organism evidence="11 12">
    <name type="scientific">Reticulomyxa filosa</name>
    <dbReference type="NCBI Taxonomy" id="46433"/>
    <lineage>
        <taxon>Eukaryota</taxon>
        <taxon>Sar</taxon>
        <taxon>Rhizaria</taxon>
        <taxon>Retaria</taxon>
        <taxon>Foraminifera</taxon>
        <taxon>Monothalamids</taxon>
        <taxon>Reticulomyxidae</taxon>
        <taxon>Reticulomyxa</taxon>
    </lineage>
</organism>
<reference evidence="11 12" key="1">
    <citation type="journal article" date="2013" name="Curr. Biol.">
        <title>The Genome of the Foraminiferan Reticulomyxa filosa.</title>
        <authorList>
            <person name="Glockner G."/>
            <person name="Hulsmann N."/>
            <person name="Schleicher M."/>
            <person name="Noegel A.A."/>
            <person name="Eichinger L."/>
            <person name="Gallinger C."/>
            <person name="Pawlowski J."/>
            <person name="Sierra R."/>
            <person name="Euteneuer U."/>
            <person name="Pillet L."/>
            <person name="Moustafa A."/>
            <person name="Platzer M."/>
            <person name="Groth M."/>
            <person name="Szafranski K."/>
            <person name="Schliwa M."/>
        </authorList>
    </citation>
    <scope>NUCLEOTIDE SEQUENCE [LARGE SCALE GENOMIC DNA]</scope>
</reference>
<dbReference type="Gene3D" id="2.40.30.10">
    <property type="entry name" value="Translation factors"/>
    <property type="match status" value="2"/>
</dbReference>
<dbReference type="GO" id="GO:0003924">
    <property type="term" value="F:GTPase activity"/>
    <property type="evidence" value="ECO:0007669"/>
    <property type="project" value="InterPro"/>
</dbReference>
<protein>
    <submittedName>
        <fullName evidence="11">Eukaryotic polypeptide chain release factor 3</fullName>
    </submittedName>
</protein>
<proteinExistence type="inferred from homology"/>
<dbReference type="SUPFAM" id="SSF50447">
    <property type="entry name" value="Translation proteins"/>
    <property type="match status" value="1"/>
</dbReference>
<dbReference type="InterPro" id="IPR000795">
    <property type="entry name" value="T_Tr_GTP-bd_dom"/>
</dbReference>
<dbReference type="GO" id="GO:0005737">
    <property type="term" value="C:cytoplasm"/>
    <property type="evidence" value="ECO:0007669"/>
    <property type="project" value="UniProtKB-SubCell"/>
</dbReference>
<dbReference type="InterPro" id="IPR054696">
    <property type="entry name" value="GTP-eEF1A_C"/>
</dbReference>
<evidence type="ECO:0000256" key="8">
    <source>
        <dbReference type="ARBA" id="ARBA00049117"/>
    </source>
</evidence>
<keyword evidence="3" id="KW-0963">Cytoplasm</keyword>
<dbReference type="PRINTS" id="PR00315">
    <property type="entry name" value="ELONGATNFCT"/>
</dbReference>
<keyword evidence="4" id="KW-0547">Nucleotide-binding</keyword>
<dbReference type="GO" id="GO:0006412">
    <property type="term" value="P:translation"/>
    <property type="evidence" value="ECO:0007669"/>
    <property type="project" value="UniProtKB-KW"/>
</dbReference>
<feature type="domain" description="Tr-type G" evidence="10">
    <location>
        <begin position="116"/>
        <end position="345"/>
    </location>
</feature>
<dbReference type="InterPro" id="IPR050100">
    <property type="entry name" value="TRAFAC_GTPase_members"/>
</dbReference>
<dbReference type="OrthoDB" id="342024at2759"/>
<dbReference type="InterPro" id="IPR009000">
    <property type="entry name" value="Transl_B-barrel_sf"/>
</dbReference>
<sequence length="638" mass="72258">MQKICTQTTTTTTTKAAEANASSGGGNRTKEETASLDKKVNRDRDIEKGDKEEGGEDDSNIPKKQDDKTPKKEEKKKKEKDNEKAKNEEKKEEKKDNDKKGDTKSLQLNHLPHSNKEHVTLVLIGHVDSGKSTTAGQILLSTGELDQRTLEKYKKEAKERGRDGWGFAYRTDEDEEEKARGNTIDCARVSFETQNKRFTLVDAPGHNNYVPNMISGAALADVAILIVSARSGEFEAGFKRNGQTREHSLLVYTLGVSRVIVAVNKMDHCNWKQERFELIKKEISSFLKAIGFKEQMLDFLPVASYAGQNIKEPLAPEVCSWYKGECLLGLLDKMDKIERWPDKPLAISVLQRYKGDYGLTAIAKVESGVVSVGDTVVALPCNQTGTISNLFIENALVSHAIAGENILACFHARSKVILENLTDGSVICHPRTSFVHVARKFRAEVLLLELPNILTIGYSAMLHIHNLAVECQVIAIPHKIDPKTREKSKIPPVFLRKRESAIIDIEIKSDSIPFTVCVYYCTSLNEILNCCFVVNAIELFFAFKKLSFNRHLSKNLNFSKKQGKSKLSNSYLKNILFWLYFYSKFVIITKNNIAIHQHFEKRLNFSFESIFHISKQNKCFFYKKCNFHQFSHKFSKKI</sequence>
<keyword evidence="7" id="KW-0342">GTP-binding</keyword>
<dbReference type="Gene3D" id="3.40.50.300">
    <property type="entry name" value="P-loop containing nucleotide triphosphate hydrolases"/>
    <property type="match status" value="1"/>
</dbReference>
<evidence type="ECO:0000256" key="7">
    <source>
        <dbReference type="ARBA" id="ARBA00023134"/>
    </source>
</evidence>
<evidence type="ECO:0000256" key="3">
    <source>
        <dbReference type="ARBA" id="ARBA00022490"/>
    </source>
</evidence>
<feature type="compositionally biased region" description="Basic and acidic residues" evidence="9">
    <location>
        <begin position="60"/>
        <end position="73"/>
    </location>
</feature>
<comment type="catalytic activity">
    <reaction evidence="8">
        <text>GTP + H2O = GDP + phosphate + H(+)</text>
        <dbReference type="Rhea" id="RHEA:19669"/>
        <dbReference type="ChEBI" id="CHEBI:15377"/>
        <dbReference type="ChEBI" id="CHEBI:15378"/>
        <dbReference type="ChEBI" id="CHEBI:37565"/>
        <dbReference type="ChEBI" id="CHEBI:43474"/>
        <dbReference type="ChEBI" id="CHEBI:58189"/>
    </reaction>
    <physiologicalReaction direction="left-to-right" evidence="8">
        <dbReference type="Rhea" id="RHEA:19670"/>
    </physiologicalReaction>
</comment>
<dbReference type="Pfam" id="PF22594">
    <property type="entry name" value="GTP-eEF1A_C"/>
    <property type="match status" value="1"/>
</dbReference>
<evidence type="ECO:0000256" key="4">
    <source>
        <dbReference type="ARBA" id="ARBA00022741"/>
    </source>
</evidence>
<feature type="compositionally biased region" description="Basic and acidic residues" evidence="9">
    <location>
        <begin position="79"/>
        <end position="103"/>
    </location>
</feature>
<dbReference type="Pfam" id="PF00009">
    <property type="entry name" value="GTP_EFTU"/>
    <property type="match status" value="1"/>
</dbReference>
<evidence type="ECO:0000256" key="9">
    <source>
        <dbReference type="SAM" id="MobiDB-lite"/>
    </source>
</evidence>
<dbReference type="GO" id="GO:0005525">
    <property type="term" value="F:GTP binding"/>
    <property type="evidence" value="ECO:0007669"/>
    <property type="project" value="UniProtKB-KW"/>
</dbReference>
<evidence type="ECO:0000256" key="5">
    <source>
        <dbReference type="ARBA" id="ARBA00022801"/>
    </source>
</evidence>
<feature type="compositionally biased region" description="Low complexity" evidence="9">
    <location>
        <begin position="1"/>
        <end position="22"/>
    </location>
</feature>
<evidence type="ECO:0000256" key="6">
    <source>
        <dbReference type="ARBA" id="ARBA00022917"/>
    </source>
</evidence>
<dbReference type="Proteomes" id="UP000023152">
    <property type="component" value="Unassembled WGS sequence"/>
</dbReference>
<dbReference type="PANTHER" id="PTHR23115">
    <property type="entry name" value="TRANSLATION FACTOR"/>
    <property type="match status" value="1"/>
</dbReference>
<evidence type="ECO:0000313" key="11">
    <source>
        <dbReference type="EMBL" id="ETO26880.1"/>
    </source>
</evidence>
<comment type="subcellular location">
    <subcellularLocation>
        <location evidence="1">Cytoplasm</location>
    </subcellularLocation>
</comment>
<dbReference type="EMBL" id="ASPP01007591">
    <property type="protein sequence ID" value="ETO26880.1"/>
    <property type="molecule type" value="Genomic_DNA"/>
</dbReference>
<dbReference type="SUPFAM" id="SSF50465">
    <property type="entry name" value="EF-Tu/eEF-1alpha/eIF2-gamma C-terminal domain"/>
    <property type="match status" value="1"/>
</dbReference>
<keyword evidence="12" id="KW-1185">Reference proteome</keyword>
<evidence type="ECO:0000259" key="10">
    <source>
        <dbReference type="PROSITE" id="PS51722"/>
    </source>
</evidence>
<dbReference type="PROSITE" id="PS51722">
    <property type="entry name" value="G_TR_2"/>
    <property type="match status" value="1"/>
</dbReference>
<dbReference type="FunFam" id="3.40.50.300:FF:000204">
    <property type="entry name" value="Translation elongation factor Tu"/>
    <property type="match status" value="1"/>
</dbReference>
<gene>
    <name evidence="11" type="ORF">RFI_10253</name>
</gene>
<feature type="region of interest" description="Disordered" evidence="9">
    <location>
        <begin position="1"/>
        <end position="114"/>
    </location>
</feature>
<name>X6NKS3_RETFI</name>
<dbReference type="CDD" id="cd01883">
    <property type="entry name" value="EF1_alpha"/>
    <property type="match status" value="1"/>
</dbReference>